<accession>A0A4U6WGM0</accession>
<dbReference type="OMA" id="CPKDHAC"/>
<keyword evidence="3" id="KW-1185">Reference proteome</keyword>
<keyword evidence="1" id="KW-0732">Signal</keyword>
<dbReference type="Proteomes" id="UP000298652">
    <property type="component" value="Chromosome 1"/>
</dbReference>
<dbReference type="EMBL" id="CM016552">
    <property type="protein sequence ID" value="TKW40389.1"/>
    <property type="molecule type" value="Genomic_DNA"/>
</dbReference>
<gene>
    <name evidence="2" type="ORF">SEVIR_1G243100v2</name>
</gene>
<feature type="chain" id="PRO_5020833057" evidence="1">
    <location>
        <begin position="25"/>
        <end position="92"/>
    </location>
</feature>
<feature type="signal peptide" evidence="1">
    <location>
        <begin position="1"/>
        <end position="24"/>
    </location>
</feature>
<reference evidence="2" key="1">
    <citation type="submission" date="2019-03" db="EMBL/GenBank/DDBJ databases">
        <title>WGS assembly of Setaria viridis.</title>
        <authorList>
            <person name="Huang P."/>
            <person name="Jenkins J."/>
            <person name="Grimwood J."/>
            <person name="Barry K."/>
            <person name="Healey A."/>
            <person name="Mamidi S."/>
            <person name="Sreedasyam A."/>
            <person name="Shu S."/>
            <person name="Feldman M."/>
            <person name="Wu J."/>
            <person name="Yu Y."/>
            <person name="Chen C."/>
            <person name="Johnson J."/>
            <person name="Rokhsar D."/>
            <person name="Baxter I."/>
            <person name="Schmutz J."/>
            <person name="Brutnell T."/>
            <person name="Kellogg E."/>
        </authorList>
    </citation>
    <scope>NUCLEOTIDE SEQUENCE [LARGE SCALE GENOMIC DNA]</scope>
</reference>
<dbReference type="AlphaFoldDB" id="A0A4U6WGM0"/>
<evidence type="ECO:0000313" key="3">
    <source>
        <dbReference type="Proteomes" id="UP000298652"/>
    </source>
</evidence>
<dbReference type="Gramene" id="TKW40389">
    <property type="protein sequence ID" value="TKW40389"/>
    <property type="gene ID" value="SEVIR_1G243100v2"/>
</dbReference>
<organism evidence="2 3">
    <name type="scientific">Setaria viridis</name>
    <name type="common">Green bristlegrass</name>
    <name type="synonym">Setaria italica subsp. viridis</name>
    <dbReference type="NCBI Taxonomy" id="4556"/>
    <lineage>
        <taxon>Eukaryota</taxon>
        <taxon>Viridiplantae</taxon>
        <taxon>Streptophyta</taxon>
        <taxon>Embryophyta</taxon>
        <taxon>Tracheophyta</taxon>
        <taxon>Spermatophyta</taxon>
        <taxon>Magnoliopsida</taxon>
        <taxon>Liliopsida</taxon>
        <taxon>Poales</taxon>
        <taxon>Poaceae</taxon>
        <taxon>PACMAD clade</taxon>
        <taxon>Panicoideae</taxon>
        <taxon>Panicodae</taxon>
        <taxon>Paniceae</taxon>
        <taxon>Cenchrinae</taxon>
        <taxon>Setaria</taxon>
    </lineage>
</organism>
<proteinExistence type="predicted"/>
<name>A0A4U6WGM0_SETVI</name>
<evidence type="ECO:0000256" key="1">
    <source>
        <dbReference type="SAM" id="SignalP"/>
    </source>
</evidence>
<evidence type="ECO:0000313" key="2">
    <source>
        <dbReference type="EMBL" id="TKW40389.1"/>
    </source>
</evidence>
<sequence>MAAASAPNPLAVACLLVLVVAAGAARTEPDAKAADMLRRCHSDKGWSGRLCRYVCQASGFAGYDFALPNAANGDLARCCCCPKDHACVQVDA</sequence>
<protein>
    <submittedName>
        <fullName evidence="2">Uncharacterized protein</fullName>
    </submittedName>
</protein>